<reference evidence="3" key="1">
    <citation type="submission" date="2019-06" db="EMBL/GenBank/DDBJ databases">
        <title>Pseudomonas-derived Butenolides : (Bio)synthesis of Styrolides.</title>
        <authorList>
            <person name="Klapper M."/>
            <person name="Chowdhury S."/>
            <person name="Stallforth P."/>
        </authorList>
    </citation>
    <scope>NUCLEOTIDE SEQUENCE [LARGE SCALE GENOMIC DNA]</scope>
    <source>
        <strain evidence="3">EC-S101</strain>
    </source>
</reference>
<dbReference type="PANTHER" id="PTHR43298:SF2">
    <property type="entry name" value="FMN_FAD EXPORTER YEEO-RELATED"/>
    <property type="match status" value="1"/>
</dbReference>
<dbReference type="AlphaFoldDB" id="A0A5C4L0G4"/>
<feature type="transmembrane region" description="Helical" evidence="2">
    <location>
        <begin position="180"/>
        <end position="202"/>
    </location>
</feature>
<feature type="transmembrane region" description="Helical" evidence="2">
    <location>
        <begin position="375"/>
        <end position="395"/>
    </location>
</feature>
<evidence type="ECO:0000313" key="3">
    <source>
        <dbReference type="EMBL" id="TNB97495.1"/>
    </source>
</evidence>
<protein>
    <submittedName>
        <fullName evidence="3">MATE family efflux transporter</fullName>
    </submittedName>
</protein>
<feature type="transmembrane region" description="Helical" evidence="2">
    <location>
        <begin position="152"/>
        <end position="168"/>
    </location>
</feature>
<keyword evidence="2" id="KW-0812">Transmembrane</keyword>
<sequence>MEILRLSVPLIFSRLGDMIGSLIFFSFIGHYIVDSLSAASFALASLSFMTVVGIGFFSNMLITIAGATDLNTDKIKSEIAASFNLAIFLGLIILCIIFLIGKFSSKIETKPSSPDDFKALLTLSISIPAVYLQITIFNFYNGIRKTQYELTFTWLLNSALALTCIVYTNIDTDINLSDFIITYVCLRYLFSFAALAFFRITIQKHLNNFSARKKLSKDDYIKYMICGLPMALCFGSESLLFLLLSLISKHINDISLSAYQASIHAASIIYMISIGIGNAAGIMTARHYKTKDFEAISKTHSQAIRLGLFILTPILTACFLLNENISLIYTSDTATRILIEKNIIISIPFLMFEFIYVVTRLTLRGMNDLWTPTVMTILTLNVFGVFSSVTLLSLYEHTVHSVFIALVACSFILMLLLSWRLRHTLHHAKTNTKENLCRPKLP</sequence>
<dbReference type="GO" id="GO:0015297">
    <property type="term" value="F:antiporter activity"/>
    <property type="evidence" value="ECO:0007669"/>
    <property type="project" value="InterPro"/>
</dbReference>
<accession>A0A5C4L0G4</accession>
<keyword evidence="2" id="KW-1133">Transmembrane helix</keyword>
<proteinExistence type="predicted"/>
<dbReference type="InterPro" id="IPR002528">
    <property type="entry name" value="MATE_fam"/>
</dbReference>
<feature type="transmembrane region" description="Helical" evidence="2">
    <location>
        <begin position="342"/>
        <end position="363"/>
    </location>
</feature>
<dbReference type="GO" id="GO:0042910">
    <property type="term" value="F:xenobiotic transmembrane transporter activity"/>
    <property type="evidence" value="ECO:0007669"/>
    <property type="project" value="InterPro"/>
</dbReference>
<feature type="transmembrane region" description="Helical" evidence="2">
    <location>
        <begin position="120"/>
        <end position="140"/>
    </location>
</feature>
<feature type="transmembrane region" description="Helical" evidence="2">
    <location>
        <begin position="303"/>
        <end position="322"/>
    </location>
</feature>
<keyword evidence="2" id="KW-0472">Membrane</keyword>
<feature type="transmembrane region" description="Helical" evidence="2">
    <location>
        <begin position="259"/>
        <end position="282"/>
    </location>
</feature>
<evidence type="ECO:0000313" key="4">
    <source>
        <dbReference type="Proteomes" id="UP000306272"/>
    </source>
</evidence>
<feature type="transmembrane region" description="Helical" evidence="2">
    <location>
        <begin position="12"/>
        <end position="33"/>
    </location>
</feature>
<organism evidence="3 4">
    <name type="scientific">Pseudomonas jessenii</name>
    <dbReference type="NCBI Taxonomy" id="77298"/>
    <lineage>
        <taxon>Bacteria</taxon>
        <taxon>Pseudomonadati</taxon>
        <taxon>Pseudomonadota</taxon>
        <taxon>Gammaproteobacteria</taxon>
        <taxon>Pseudomonadales</taxon>
        <taxon>Pseudomonadaceae</taxon>
        <taxon>Pseudomonas</taxon>
    </lineage>
</organism>
<keyword evidence="1" id="KW-0813">Transport</keyword>
<dbReference type="Proteomes" id="UP000306272">
    <property type="component" value="Unassembled WGS sequence"/>
</dbReference>
<keyword evidence="4" id="KW-1185">Reference proteome</keyword>
<gene>
    <name evidence="3" type="ORF">FHG55_10485</name>
</gene>
<dbReference type="InterPro" id="IPR050222">
    <property type="entry name" value="MATE_MdtK"/>
</dbReference>
<feature type="transmembrane region" description="Helical" evidence="2">
    <location>
        <begin position="401"/>
        <end position="419"/>
    </location>
</feature>
<evidence type="ECO:0000256" key="1">
    <source>
        <dbReference type="ARBA" id="ARBA00022448"/>
    </source>
</evidence>
<feature type="transmembrane region" description="Helical" evidence="2">
    <location>
        <begin position="39"/>
        <end position="67"/>
    </location>
</feature>
<dbReference type="EMBL" id="VDDB01000007">
    <property type="protein sequence ID" value="TNB97495.1"/>
    <property type="molecule type" value="Genomic_DNA"/>
</dbReference>
<comment type="caution">
    <text evidence="3">The sequence shown here is derived from an EMBL/GenBank/DDBJ whole genome shotgun (WGS) entry which is preliminary data.</text>
</comment>
<dbReference type="PANTHER" id="PTHR43298">
    <property type="entry name" value="MULTIDRUG RESISTANCE PROTEIN NORM-RELATED"/>
    <property type="match status" value="1"/>
</dbReference>
<dbReference type="Pfam" id="PF01554">
    <property type="entry name" value="MatE"/>
    <property type="match status" value="1"/>
</dbReference>
<feature type="transmembrane region" description="Helical" evidence="2">
    <location>
        <begin position="79"/>
        <end position="100"/>
    </location>
</feature>
<name>A0A5C4L0G4_PSEJE</name>
<evidence type="ECO:0000256" key="2">
    <source>
        <dbReference type="SAM" id="Phobius"/>
    </source>
</evidence>
<dbReference type="GO" id="GO:0005886">
    <property type="term" value="C:plasma membrane"/>
    <property type="evidence" value="ECO:0007669"/>
    <property type="project" value="TreeGrafter"/>
</dbReference>
<feature type="transmembrane region" description="Helical" evidence="2">
    <location>
        <begin position="223"/>
        <end position="247"/>
    </location>
</feature>